<keyword evidence="1" id="KW-0472">Membrane</keyword>
<feature type="domain" description="Cytochrome c oxidase subunit IV bacterial aa3 type" evidence="2">
    <location>
        <begin position="18"/>
        <end position="54"/>
    </location>
</feature>
<evidence type="ECO:0000259" key="2">
    <source>
        <dbReference type="Pfam" id="PF07835"/>
    </source>
</evidence>
<feature type="transmembrane region" description="Helical" evidence="1">
    <location>
        <begin position="38"/>
        <end position="55"/>
    </location>
</feature>
<sequence>MADHNAPADHDAEAYQRGAMPIEEQQATWALFGGLTKWGSLAVACALLLLTVWFMPRGGGFIPGFIAAAVLAVAGWWFLREKPQAH</sequence>
<evidence type="ECO:0000256" key="1">
    <source>
        <dbReference type="SAM" id="Phobius"/>
    </source>
</evidence>
<name>A0ABV6QZT4_9CAUL</name>
<dbReference type="InterPro" id="IPR036596">
    <property type="entry name" value="Cyt-C_aa3_sf"/>
</dbReference>
<evidence type="ECO:0000313" key="4">
    <source>
        <dbReference type="Proteomes" id="UP001589906"/>
    </source>
</evidence>
<keyword evidence="1" id="KW-0812">Transmembrane</keyword>
<organism evidence="3 4">
    <name type="scientific">Brevundimonas balnearis</name>
    <dbReference type="NCBI Taxonomy" id="1572858"/>
    <lineage>
        <taxon>Bacteria</taxon>
        <taxon>Pseudomonadati</taxon>
        <taxon>Pseudomonadota</taxon>
        <taxon>Alphaproteobacteria</taxon>
        <taxon>Caulobacterales</taxon>
        <taxon>Caulobacteraceae</taxon>
        <taxon>Brevundimonas</taxon>
    </lineage>
</organism>
<accession>A0ABV6QZT4</accession>
<evidence type="ECO:0000313" key="3">
    <source>
        <dbReference type="EMBL" id="MFC0632878.1"/>
    </source>
</evidence>
<dbReference type="Pfam" id="PF07835">
    <property type="entry name" value="COX4_pro_2"/>
    <property type="match status" value="1"/>
</dbReference>
<reference evidence="3 4" key="1">
    <citation type="submission" date="2024-09" db="EMBL/GenBank/DDBJ databases">
        <authorList>
            <person name="Sun Q."/>
            <person name="Mori K."/>
        </authorList>
    </citation>
    <scope>NUCLEOTIDE SEQUENCE [LARGE SCALE GENOMIC DNA]</scope>
    <source>
        <strain evidence="3 4">NCAIM B.02621</strain>
    </source>
</reference>
<proteinExistence type="predicted"/>
<protein>
    <submittedName>
        <fullName evidence="3">Aa3-type cytochrome c oxidase subunit IV</fullName>
    </submittedName>
</protein>
<keyword evidence="4" id="KW-1185">Reference proteome</keyword>
<dbReference type="SUPFAM" id="SSF81469">
    <property type="entry name" value="Bacterial aa3 type cytochrome c oxidase subunit IV"/>
    <property type="match status" value="1"/>
</dbReference>
<gene>
    <name evidence="3" type="ORF">ACFFGE_03180</name>
</gene>
<dbReference type="Proteomes" id="UP001589906">
    <property type="component" value="Unassembled WGS sequence"/>
</dbReference>
<keyword evidence="1" id="KW-1133">Transmembrane helix</keyword>
<dbReference type="EMBL" id="JBHLSW010000003">
    <property type="protein sequence ID" value="MFC0632878.1"/>
    <property type="molecule type" value="Genomic_DNA"/>
</dbReference>
<feature type="transmembrane region" description="Helical" evidence="1">
    <location>
        <begin position="61"/>
        <end position="79"/>
    </location>
</feature>
<dbReference type="Gene3D" id="1.20.5.160">
    <property type="entry name" value="Bacterial aa3 type cytochrome c oxidase subunit IV"/>
    <property type="match status" value="1"/>
</dbReference>
<dbReference type="InterPro" id="IPR012422">
    <property type="entry name" value="Cyt_c_oxidase_su4_bac-aa3"/>
</dbReference>
<comment type="caution">
    <text evidence="3">The sequence shown here is derived from an EMBL/GenBank/DDBJ whole genome shotgun (WGS) entry which is preliminary data.</text>
</comment>
<dbReference type="RefSeq" id="WP_376834218.1">
    <property type="nucleotide sequence ID" value="NZ_JBHLSW010000003.1"/>
</dbReference>